<evidence type="ECO:0000256" key="2">
    <source>
        <dbReference type="SAM" id="Phobius"/>
    </source>
</evidence>
<feature type="region of interest" description="Disordered" evidence="1">
    <location>
        <begin position="341"/>
        <end position="364"/>
    </location>
</feature>
<evidence type="ECO:0000313" key="3">
    <source>
        <dbReference type="EMBL" id="GAA4954537.1"/>
    </source>
</evidence>
<feature type="compositionally biased region" description="Pro residues" evidence="1">
    <location>
        <begin position="64"/>
        <end position="75"/>
    </location>
</feature>
<feature type="region of interest" description="Disordered" evidence="1">
    <location>
        <begin position="1"/>
        <end position="107"/>
    </location>
</feature>
<dbReference type="Proteomes" id="UP001500466">
    <property type="component" value="Unassembled WGS sequence"/>
</dbReference>
<protein>
    <submittedName>
        <fullName evidence="3">Uncharacterized protein</fullName>
    </submittedName>
</protein>
<dbReference type="RefSeq" id="WP_345674532.1">
    <property type="nucleotide sequence ID" value="NZ_BAABHS010000004.1"/>
</dbReference>
<keyword evidence="2" id="KW-1133">Transmembrane helix</keyword>
<feature type="compositionally biased region" description="Low complexity" evidence="1">
    <location>
        <begin position="194"/>
        <end position="205"/>
    </location>
</feature>
<reference evidence="4" key="1">
    <citation type="journal article" date="2019" name="Int. J. Syst. Evol. Microbiol.">
        <title>The Global Catalogue of Microorganisms (GCM) 10K type strain sequencing project: providing services to taxonomists for standard genome sequencing and annotation.</title>
        <authorList>
            <consortium name="The Broad Institute Genomics Platform"/>
            <consortium name="The Broad Institute Genome Sequencing Center for Infectious Disease"/>
            <person name="Wu L."/>
            <person name="Ma J."/>
        </authorList>
    </citation>
    <scope>NUCLEOTIDE SEQUENCE [LARGE SCALE GENOMIC DNA]</scope>
    <source>
        <strain evidence="4">JCM 17986</strain>
    </source>
</reference>
<evidence type="ECO:0000256" key="1">
    <source>
        <dbReference type="SAM" id="MobiDB-lite"/>
    </source>
</evidence>
<gene>
    <name evidence="3" type="ORF">GCM10023205_15330</name>
</gene>
<evidence type="ECO:0000313" key="4">
    <source>
        <dbReference type="Proteomes" id="UP001500466"/>
    </source>
</evidence>
<proteinExistence type="predicted"/>
<accession>A0ABP9GW90</accession>
<feature type="compositionally biased region" description="Gly residues" evidence="1">
    <location>
        <begin position="91"/>
        <end position="105"/>
    </location>
</feature>
<feature type="compositionally biased region" description="Polar residues" evidence="1">
    <location>
        <begin position="241"/>
        <end position="252"/>
    </location>
</feature>
<keyword evidence="2" id="KW-0812">Transmembrane</keyword>
<keyword evidence="4" id="KW-1185">Reference proteome</keyword>
<sequence length="364" mass="35407">MNSSTDRRRAGSAYDSILLASTSPSRLGDTVVPSPRLVAVPLGEAPATGPTAEEDGAADDAPGALPPRPIVPPPRDGGGAGAGTGERIPESGGGTGMDAGAGGARGEGERGGLMAPLLALGICLGVIFLIGRFPPEMLRTAATEPAEPVRMAAPPTAAGAEASAAAPGNGGAPTTTPGTGPDAGDRGRDGGAAAGPRTGSGQPTGTTGGRSTGDRAGGDGRANTPGRTGTATSPARVPDSGSPSRKGSNDPSGTRAGAGTPNRSTPGHGTAAEKPGQSAPQVPPTRPAGPTEAEDRNGCPTWTVRSRTAGHTVILRGSADGTRLVVANTAASSTTVVRVAPGRLTPAEPSPPRPTRAAPSAHRP</sequence>
<feature type="region of interest" description="Disordered" evidence="1">
    <location>
        <begin position="153"/>
        <end position="310"/>
    </location>
</feature>
<feature type="compositionally biased region" description="Low complexity" evidence="1">
    <location>
        <begin position="153"/>
        <end position="182"/>
    </location>
</feature>
<dbReference type="EMBL" id="BAABHS010000004">
    <property type="protein sequence ID" value="GAA4954537.1"/>
    <property type="molecule type" value="Genomic_DNA"/>
</dbReference>
<comment type="caution">
    <text evidence="3">The sequence shown here is derived from an EMBL/GenBank/DDBJ whole genome shotgun (WGS) entry which is preliminary data.</text>
</comment>
<feature type="compositionally biased region" description="Low complexity" evidence="1">
    <location>
        <begin position="355"/>
        <end position="364"/>
    </location>
</feature>
<keyword evidence="2" id="KW-0472">Membrane</keyword>
<feature type="transmembrane region" description="Helical" evidence="2">
    <location>
        <begin position="113"/>
        <end position="131"/>
    </location>
</feature>
<name>A0ABP9GW90_9ACTN</name>
<organism evidence="3 4">
    <name type="scientific">Yinghuangia aomiensis</name>
    <dbReference type="NCBI Taxonomy" id="676205"/>
    <lineage>
        <taxon>Bacteria</taxon>
        <taxon>Bacillati</taxon>
        <taxon>Actinomycetota</taxon>
        <taxon>Actinomycetes</taxon>
        <taxon>Kitasatosporales</taxon>
        <taxon>Streptomycetaceae</taxon>
        <taxon>Yinghuangia</taxon>
    </lineage>
</organism>